<comment type="subunit">
    <text evidence="8">DNA polymerase III contains a core (composed of alpha, epsilon and theta chains) that associates with a tau subunit. This core dimerizes to form the POLIII' complex. PolIII' associates with the gamma complex (composed of gamma, delta, delta', psi and chi chains) and with the beta chain to form the complete DNA polymerase III complex.</text>
</comment>
<dbReference type="PRINTS" id="PR00300">
    <property type="entry name" value="CLPPROTEASEA"/>
</dbReference>
<dbReference type="InterPro" id="IPR005790">
    <property type="entry name" value="DNA_polIII_delta"/>
</dbReference>
<dbReference type="STRING" id="865937.Gilli_0549"/>
<dbReference type="PANTHER" id="PTHR11669">
    <property type="entry name" value="REPLICATION FACTOR C / DNA POLYMERASE III GAMMA-TAU SUBUNIT"/>
    <property type="match status" value="1"/>
</dbReference>
<evidence type="ECO:0000256" key="8">
    <source>
        <dbReference type="RuleBase" id="RU364063"/>
    </source>
</evidence>
<keyword evidence="2" id="KW-0479">Metal-binding</keyword>
<evidence type="ECO:0000256" key="7">
    <source>
        <dbReference type="ARBA" id="ARBA00049244"/>
    </source>
</evidence>
<dbReference type="OrthoDB" id="9810148at2"/>
<sequence>MEHFVVSARKYRPVTFKDVVGQQAITNTLLNAIEHDHLAQALLFTGPRGVGKTTCARILAKMINQDESHTQDEDFAFNIFELDAASNNSVDDIRNLIDQVRIPPQVGKYKVYIIDEVHMLSTAAFNAFLKTLEEPPRHAIFILATTEKHKIIPTILSRCQIFDFKRITVTDAKNYLAYIAGEEGINAEDDALHIIAQKADGAMRDALSIYDRVVSFSGKNLTRQAVTENLNVLDYETYLDVTDLLLENNIPQLLVAFNEILSHGFDGHHFIAGLASHFRDLMVCKNPKTIHLLEVGDTTKTKYFDQSQKTDHRFLLQGIELANECDLKYKSSRNQRLLVELCLMQLASVTFDGEKKKSEPFIIPAENYINALPGAVKLSSEKKTIVRDHEYATSSSAPDAASQLPVAEDKPEKFQTSPSPQNSEISEENNLHQRPISETISKFEDISKTSEEVKDTAETAEDKSPGTPSLSSEEIKNTEEAAYDKTVQNSEKVEEVNSIPDTSTLEAEVKENLVTPETSEETMDEEKLSTNQESASVEKISGLSMASIRKRKELLAKQQGTKPKVEEEKNEAFTEVQLQAAWDEYIHRLKNKGEKILASIMETDMPKVEGKIISIELPADTMKNDLEKGQNPMMAFLKKKLQNTNISLDIIVNEKVAKKYAFTNMEKYNKLKEKNPLIEKLRTTFDLEI</sequence>
<dbReference type="GO" id="GO:0009360">
    <property type="term" value="C:DNA polymerase III complex"/>
    <property type="evidence" value="ECO:0007669"/>
    <property type="project" value="InterPro"/>
</dbReference>
<dbReference type="EMBL" id="JH594606">
    <property type="protein sequence ID" value="EHQ01261.1"/>
    <property type="molecule type" value="Genomic_DNA"/>
</dbReference>
<dbReference type="Pfam" id="PF13177">
    <property type="entry name" value="DNA_pol3_delta2"/>
    <property type="match status" value="1"/>
</dbReference>
<feature type="region of interest" description="Disordered" evidence="9">
    <location>
        <begin position="389"/>
        <end position="538"/>
    </location>
</feature>
<dbReference type="NCBIfam" id="TIGR01128">
    <property type="entry name" value="holA"/>
    <property type="match status" value="1"/>
</dbReference>
<evidence type="ECO:0000256" key="6">
    <source>
        <dbReference type="ARBA" id="ARBA00022932"/>
    </source>
</evidence>
<feature type="compositionally biased region" description="Polar residues" evidence="9">
    <location>
        <begin position="414"/>
        <end position="424"/>
    </location>
</feature>
<dbReference type="SUPFAM" id="SSF52540">
    <property type="entry name" value="P-loop containing nucleoside triphosphate hydrolases"/>
    <property type="match status" value="1"/>
</dbReference>
<keyword evidence="6 8" id="KW-0239">DNA-directed DNA polymerase</keyword>
<dbReference type="CDD" id="cd00009">
    <property type="entry name" value="AAA"/>
    <property type="match status" value="1"/>
</dbReference>
<keyword evidence="8" id="KW-0548">Nucleotidyltransferase</keyword>
<dbReference type="SUPFAM" id="SSF48019">
    <property type="entry name" value="post-AAA+ oligomerization domain-like"/>
    <property type="match status" value="1"/>
</dbReference>
<comment type="similarity">
    <text evidence="1 8">Belongs to the DnaX/STICHEL family.</text>
</comment>
<evidence type="ECO:0000256" key="9">
    <source>
        <dbReference type="SAM" id="MobiDB-lite"/>
    </source>
</evidence>
<dbReference type="InterPro" id="IPR050238">
    <property type="entry name" value="DNA_Rep/Repair_Clamp_Loader"/>
</dbReference>
<evidence type="ECO:0000313" key="11">
    <source>
        <dbReference type="EMBL" id="EHQ01261.1"/>
    </source>
</evidence>
<evidence type="ECO:0000259" key="10">
    <source>
        <dbReference type="SMART" id="SM00382"/>
    </source>
</evidence>
<dbReference type="InterPro" id="IPR003593">
    <property type="entry name" value="AAA+_ATPase"/>
</dbReference>
<feature type="compositionally biased region" description="Basic and acidic residues" evidence="9">
    <location>
        <begin position="473"/>
        <end position="483"/>
    </location>
</feature>
<dbReference type="InterPro" id="IPR008921">
    <property type="entry name" value="DNA_pol3_clamp-load_cplx_C"/>
</dbReference>
<dbReference type="InterPro" id="IPR027417">
    <property type="entry name" value="P-loop_NTPase"/>
</dbReference>
<evidence type="ECO:0000313" key="12">
    <source>
        <dbReference type="Proteomes" id="UP000003844"/>
    </source>
</evidence>
<dbReference type="Gene3D" id="1.10.8.60">
    <property type="match status" value="1"/>
</dbReference>
<evidence type="ECO:0000256" key="4">
    <source>
        <dbReference type="ARBA" id="ARBA00022833"/>
    </source>
</evidence>
<accession>H2BZR9</accession>
<proteinExistence type="inferred from homology"/>
<dbReference type="PANTHER" id="PTHR11669:SF0">
    <property type="entry name" value="PROTEIN STICHEL-LIKE 2"/>
    <property type="match status" value="1"/>
</dbReference>
<dbReference type="InterPro" id="IPR045085">
    <property type="entry name" value="HLD_clamp_pol_III_gamma_tau"/>
</dbReference>
<dbReference type="SMART" id="SM00382">
    <property type="entry name" value="AAA"/>
    <property type="match status" value="1"/>
</dbReference>
<evidence type="ECO:0000256" key="2">
    <source>
        <dbReference type="ARBA" id="ARBA00022723"/>
    </source>
</evidence>
<name>H2BZR9_GILLR</name>
<reference evidence="12" key="1">
    <citation type="journal article" date="2012" name="Stand. Genomic Sci.">
        <title>Genome sequence of the Antarctic rhodopsins-containing flavobacterium Gillisia limnaea type strain (R-8282(T)).</title>
        <authorList>
            <person name="Riedel T."/>
            <person name="Held B."/>
            <person name="Nolan M."/>
            <person name="Lucas S."/>
            <person name="Lapidus A."/>
            <person name="Tice H."/>
            <person name="Del Rio T.G."/>
            <person name="Cheng J.F."/>
            <person name="Han C."/>
            <person name="Tapia R."/>
            <person name="Goodwin L.A."/>
            <person name="Pitluck S."/>
            <person name="Liolios K."/>
            <person name="Mavromatis K."/>
            <person name="Pagani I."/>
            <person name="Ivanova N."/>
            <person name="Mikhailova N."/>
            <person name="Pati A."/>
            <person name="Chen A."/>
            <person name="Palaniappan K."/>
            <person name="Land M."/>
            <person name="Rohde M."/>
            <person name="Tindall B.J."/>
            <person name="Detter J.C."/>
            <person name="Goker M."/>
            <person name="Bristow J."/>
            <person name="Eisen J.A."/>
            <person name="Markowitz V."/>
            <person name="Hugenholtz P."/>
            <person name="Kyrpides N.C."/>
            <person name="Klenk H.P."/>
            <person name="Woyke T."/>
        </authorList>
    </citation>
    <scope>NUCLEOTIDE SEQUENCE [LARGE SCALE GENOMIC DNA]</scope>
    <source>
        <strain evidence="12">DSM 15749 / LMG 21470 / R-8282</strain>
    </source>
</reference>
<dbReference type="GO" id="GO:0005524">
    <property type="term" value="F:ATP binding"/>
    <property type="evidence" value="ECO:0007669"/>
    <property type="project" value="UniProtKB-KW"/>
</dbReference>
<evidence type="ECO:0000256" key="5">
    <source>
        <dbReference type="ARBA" id="ARBA00022840"/>
    </source>
</evidence>
<keyword evidence="4" id="KW-0862">Zinc</keyword>
<dbReference type="Gene3D" id="1.20.272.10">
    <property type="match status" value="1"/>
</dbReference>
<feature type="compositionally biased region" description="Basic and acidic residues" evidence="9">
    <location>
        <begin position="441"/>
        <end position="464"/>
    </location>
</feature>
<dbReference type="CDD" id="cd18137">
    <property type="entry name" value="HLD_clamp_pol_III_gamma_tau"/>
    <property type="match status" value="1"/>
</dbReference>
<dbReference type="RefSeq" id="WP_006987586.1">
    <property type="nucleotide sequence ID" value="NZ_JH594606.1"/>
</dbReference>
<keyword evidence="8" id="KW-0235">DNA replication</keyword>
<comment type="catalytic activity">
    <reaction evidence="7 8">
        <text>DNA(n) + a 2'-deoxyribonucleoside 5'-triphosphate = DNA(n+1) + diphosphate</text>
        <dbReference type="Rhea" id="RHEA:22508"/>
        <dbReference type="Rhea" id="RHEA-COMP:17339"/>
        <dbReference type="Rhea" id="RHEA-COMP:17340"/>
        <dbReference type="ChEBI" id="CHEBI:33019"/>
        <dbReference type="ChEBI" id="CHEBI:61560"/>
        <dbReference type="ChEBI" id="CHEBI:173112"/>
        <dbReference type="EC" id="2.7.7.7"/>
    </reaction>
</comment>
<dbReference type="AlphaFoldDB" id="H2BZR9"/>
<keyword evidence="12" id="KW-1185">Reference proteome</keyword>
<keyword evidence="3 8" id="KW-0547">Nucleotide-binding</keyword>
<dbReference type="eggNOG" id="COG2812">
    <property type="taxonomic scope" value="Bacteria"/>
</dbReference>
<evidence type="ECO:0000256" key="1">
    <source>
        <dbReference type="ARBA" id="ARBA00006360"/>
    </source>
</evidence>
<dbReference type="GO" id="GO:0006261">
    <property type="term" value="P:DNA-templated DNA replication"/>
    <property type="evidence" value="ECO:0007669"/>
    <property type="project" value="TreeGrafter"/>
</dbReference>
<dbReference type="GO" id="GO:0003887">
    <property type="term" value="F:DNA-directed DNA polymerase activity"/>
    <property type="evidence" value="ECO:0007669"/>
    <property type="project" value="UniProtKB-KW"/>
</dbReference>
<dbReference type="InterPro" id="IPR012763">
    <property type="entry name" value="DNA_pol_III_sug/sutau_N"/>
</dbReference>
<evidence type="ECO:0000256" key="3">
    <source>
        <dbReference type="ARBA" id="ARBA00022741"/>
    </source>
</evidence>
<organism evidence="11 12">
    <name type="scientific">Gillisia limnaea (strain DSM 15749 / LMG 21470 / R-8282)</name>
    <dbReference type="NCBI Taxonomy" id="865937"/>
    <lineage>
        <taxon>Bacteria</taxon>
        <taxon>Pseudomonadati</taxon>
        <taxon>Bacteroidota</taxon>
        <taxon>Flavobacteriia</taxon>
        <taxon>Flavobacteriales</taxon>
        <taxon>Flavobacteriaceae</taxon>
        <taxon>Gillisia</taxon>
    </lineage>
</organism>
<keyword evidence="8" id="KW-0808">Transferase</keyword>
<dbReference type="Pfam" id="PF22608">
    <property type="entry name" value="DNAX_ATPase_lid"/>
    <property type="match status" value="1"/>
</dbReference>
<dbReference type="NCBIfam" id="TIGR02397">
    <property type="entry name" value="dnaX_nterm"/>
    <property type="match status" value="1"/>
</dbReference>
<dbReference type="GO" id="GO:0046872">
    <property type="term" value="F:metal ion binding"/>
    <property type="evidence" value="ECO:0007669"/>
    <property type="project" value="UniProtKB-KW"/>
</dbReference>
<keyword evidence="5 8" id="KW-0067">ATP-binding</keyword>
<dbReference type="Gene3D" id="3.40.50.300">
    <property type="entry name" value="P-loop containing nucleotide triphosphate hydrolases"/>
    <property type="match status" value="1"/>
</dbReference>
<feature type="domain" description="AAA+ ATPase" evidence="10">
    <location>
        <begin position="38"/>
        <end position="168"/>
    </location>
</feature>
<dbReference type="HOGENOM" id="CLU_006229_0_2_10"/>
<dbReference type="FunFam" id="1.10.8.60:FF:000013">
    <property type="entry name" value="DNA polymerase III subunit gamma/tau"/>
    <property type="match status" value="1"/>
</dbReference>
<dbReference type="GO" id="GO:0003677">
    <property type="term" value="F:DNA binding"/>
    <property type="evidence" value="ECO:0007669"/>
    <property type="project" value="InterPro"/>
</dbReference>
<protein>
    <recommendedName>
        <fullName evidence="8">DNA polymerase III subunit gamma/tau</fullName>
        <ecNumber evidence="8">2.7.7.7</ecNumber>
    </recommendedName>
</protein>
<dbReference type="EC" id="2.7.7.7" evidence="8"/>
<dbReference type="Proteomes" id="UP000003844">
    <property type="component" value="Unassembled WGS sequence"/>
</dbReference>
<comment type="function">
    <text evidence="8">DNA polymerase III is a complex, multichain enzyme responsible for most of the replicative synthesis in bacteria. This DNA polymerase also exhibits 3' to 5' exonuclease activity.</text>
</comment>
<gene>
    <name evidence="8" type="primary">dnaX</name>
    <name evidence="11" type="ORF">Gilli_0549</name>
</gene>
<dbReference type="InterPro" id="IPR001270">
    <property type="entry name" value="ClpA/B"/>
</dbReference>